<protein>
    <submittedName>
        <fullName evidence="1">Uncharacterized protein</fullName>
    </submittedName>
</protein>
<evidence type="ECO:0000313" key="1">
    <source>
        <dbReference type="EMBL" id="TQD70422.1"/>
    </source>
</evidence>
<evidence type="ECO:0000313" key="2">
    <source>
        <dbReference type="Proteomes" id="UP000315295"/>
    </source>
</evidence>
<name>A0A540K917_MALBA</name>
<proteinExistence type="predicted"/>
<dbReference type="EMBL" id="VIEB01001814">
    <property type="protein sequence ID" value="TQD70422.1"/>
    <property type="molecule type" value="Genomic_DNA"/>
</dbReference>
<keyword evidence="2" id="KW-1185">Reference proteome</keyword>
<gene>
    <name evidence="1" type="ORF">C1H46_044045</name>
</gene>
<reference evidence="1 2" key="1">
    <citation type="journal article" date="2019" name="G3 (Bethesda)">
        <title>Sequencing of a Wild Apple (Malus baccata) Genome Unravels the Differences Between Cultivated and Wild Apple Species Regarding Disease Resistance and Cold Tolerance.</title>
        <authorList>
            <person name="Chen X."/>
        </authorList>
    </citation>
    <scope>NUCLEOTIDE SEQUENCE [LARGE SCALE GENOMIC DNA]</scope>
    <source>
        <strain evidence="2">cv. Shandingzi</strain>
        <tissue evidence="1">Leaves</tissue>
    </source>
</reference>
<comment type="caution">
    <text evidence="1">The sequence shown here is derived from an EMBL/GenBank/DDBJ whole genome shotgun (WGS) entry which is preliminary data.</text>
</comment>
<organism evidence="1 2">
    <name type="scientific">Malus baccata</name>
    <name type="common">Siberian crab apple</name>
    <name type="synonym">Pyrus baccata</name>
    <dbReference type="NCBI Taxonomy" id="106549"/>
    <lineage>
        <taxon>Eukaryota</taxon>
        <taxon>Viridiplantae</taxon>
        <taxon>Streptophyta</taxon>
        <taxon>Embryophyta</taxon>
        <taxon>Tracheophyta</taxon>
        <taxon>Spermatophyta</taxon>
        <taxon>Magnoliopsida</taxon>
        <taxon>eudicotyledons</taxon>
        <taxon>Gunneridae</taxon>
        <taxon>Pentapetalae</taxon>
        <taxon>rosids</taxon>
        <taxon>fabids</taxon>
        <taxon>Rosales</taxon>
        <taxon>Rosaceae</taxon>
        <taxon>Amygdaloideae</taxon>
        <taxon>Maleae</taxon>
        <taxon>Malus</taxon>
    </lineage>
</organism>
<sequence length="78" mass="8648">MPFVAVHQILTNKHPGEYGFAVHTNPSNQFLTSSPKLVCNIRIKKGLPFQDSFWKNMTQPGVPPEIGRVAHPIGRPTA</sequence>
<dbReference type="AlphaFoldDB" id="A0A540K917"/>
<dbReference type="Proteomes" id="UP000315295">
    <property type="component" value="Unassembled WGS sequence"/>
</dbReference>
<accession>A0A540K917</accession>